<dbReference type="AlphaFoldDB" id="A0A146KE55"/>
<keyword evidence="2" id="KW-0238">DNA-binding</keyword>
<dbReference type="Gene3D" id="1.10.10.60">
    <property type="entry name" value="Homeodomain-like"/>
    <property type="match status" value="1"/>
</dbReference>
<sequence>MHSDQSQELKNKDTNKKCGKLYQKWTVDDMTLLKEYVRKNGSDWKKIQKEIFPTRTVEQIAAKYFILKHDLMKKHKGFMKQTAQKPKTEPVAGQTIDDVVAILKGLLM</sequence>
<accession>A0A146KE55</accession>
<dbReference type="GO" id="GO:0003677">
    <property type="term" value="F:DNA binding"/>
    <property type="evidence" value="ECO:0007669"/>
    <property type="project" value="UniProtKB-KW"/>
</dbReference>
<evidence type="ECO:0000313" key="2">
    <source>
        <dbReference type="EMBL" id="JAP95110.1"/>
    </source>
</evidence>
<proteinExistence type="predicted"/>
<dbReference type="PROSITE" id="PS50090">
    <property type="entry name" value="MYB_LIKE"/>
    <property type="match status" value="1"/>
</dbReference>
<name>A0A146KE55_9EUKA</name>
<feature type="domain" description="Myb-like" evidence="1">
    <location>
        <begin position="24"/>
        <end position="64"/>
    </location>
</feature>
<organism evidence="2">
    <name type="scientific">Trepomonas sp. PC1</name>
    <dbReference type="NCBI Taxonomy" id="1076344"/>
    <lineage>
        <taxon>Eukaryota</taxon>
        <taxon>Metamonada</taxon>
        <taxon>Diplomonadida</taxon>
        <taxon>Hexamitidae</taxon>
        <taxon>Hexamitinae</taxon>
        <taxon>Trepomonas</taxon>
    </lineage>
</organism>
<reference evidence="2" key="1">
    <citation type="submission" date="2015-07" db="EMBL/GenBank/DDBJ databases">
        <title>Adaptation to a free-living lifestyle via gene acquisitions in the diplomonad Trepomonas sp. PC1.</title>
        <authorList>
            <person name="Xu F."/>
            <person name="Jerlstrom-Hultqvist J."/>
            <person name="Kolisko M."/>
            <person name="Simpson A.G.B."/>
            <person name="Roger A.J."/>
            <person name="Svard S.G."/>
            <person name="Andersson J.O."/>
        </authorList>
    </citation>
    <scope>NUCLEOTIDE SEQUENCE</scope>
    <source>
        <strain evidence="2">PC1</strain>
    </source>
</reference>
<dbReference type="CDD" id="cd00167">
    <property type="entry name" value="SANT"/>
    <property type="match status" value="1"/>
</dbReference>
<dbReference type="SUPFAM" id="SSF46689">
    <property type="entry name" value="Homeodomain-like"/>
    <property type="match status" value="1"/>
</dbReference>
<evidence type="ECO:0000259" key="1">
    <source>
        <dbReference type="PROSITE" id="PS50090"/>
    </source>
</evidence>
<dbReference type="InterPro" id="IPR001005">
    <property type="entry name" value="SANT/Myb"/>
</dbReference>
<dbReference type="SMART" id="SM00717">
    <property type="entry name" value="SANT"/>
    <property type="match status" value="1"/>
</dbReference>
<gene>
    <name evidence="2" type="ORF">TPC1_12003</name>
</gene>
<dbReference type="Pfam" id="PF00249">
    <property type="entry name" value="Myb_DNA-binding"/>
    <property type="match status" value="1"/>
</dbReference>
<protein>
    <submittedName>
        <fullName evidence="2">Myb-like DNA-binding domain-containing protein</fullName>
    </submittedName>
</protein>
<dbReference type="InterPro" id="IPR009057">
    <property type="entry name" value="Homeodomain-like_sf"/>
</dbReference>
<dbReference type="EMBL" id="GDID01001496">
    <property type="protein sequence ID" value="JAP95110.1"/>
    <property type="molecule type" value="Transcribed_RNA"/>
</dbReference>